<dbReference type="SUPFAM" id="SSF57610">
    <property type="entry name" value="Thyroglobulin type-1 domain"/>
    <property type="match status" value="11"/>
</dbReference>
<keyword evidence="6" id="KW-0765">Sulfation</keyword>
<evidence type="ECO:0000256" key="11">
    <source>
        <dbReference type="ARBA" id="ARBA00022920"/>
    </source>
</evidence>
<dbReference type="FunFam" id="2.10.50.10:FF:000047">
    <property type="entry name" value="Thyroglobulin"/>
    <property type="match status" value="1"/>
</dbReference>
<dbReference type="Gene3D" id="3.40.50.1820">
    <property type="entry name" value="alpha/beta hydrolase"/>
    <property type="match status" value="1"/>
</dbReference>
<protein>
    <recommendedName>
        <fullName evidence="3">Thyroglobulin</fullName>
    </recommendedName>
</protein>
<evidence type="ECO:0000256" key="10">
    <source>
        <dbReference type="ARBA" id="ARBA00022737"/>
    </source>
</evidence>
<feature type="disulfide bond" evidence="15">
    <location>
        <begin position="142"/>
        <end position="149"/>
    </location>
</feature>
<dbReference type="GO" id="GO:0005615">
    <property type="term" value="C:extracellular space"/>
    <property type="evidence" value="ECO:0007669"/>
    <property type="project" value="TreeGrafter"/>
</dbReference>
<evidence type="ECO:0000256" key="3">
    <source>
        <dbReference type="ARBA" id="ARBA00017326"/>
    </source>
</evidence>
<feature type="domain" description="Thyroglobulin type-1" evidence="17">
    <location>
        <begin position="1513"/>
        <end position="1567"/>
    </location>
</feature>
<dbReference type="SUPFAM" id="SSF57184">
    <property type="entry name" value="Growth factor receptor domain"/>
    <property type="match status" value="1"/>
</dbReference>
<evidence type="ECO:0000256" key="2">
    <source>
        <dbReference type="ARBA" id="ARBA00005964"/>
    </source>
</evidence>
<feature type="domain" description="Thyroglobulin type-1" evidence="17">
    <location>
        <begin position="172"/>
        <end position="280"/>
    </location>
</feature>
<keyword evidence="4" id="KW-0964">Secreted</keyword>
<keyword evidence="10" id="KW-0677">Repeat</keyword>
<evidence type="ECO:0000256" key="5">
    <source>
        <dbReference type="ARBA" id="ARBA00022534"/>
    </source>
</evidence>
<dbReference type="FunFam" id="4.10.800.10:FF:000016">
    <property type="entry name" value="Thyroglobulin"/>
    <property type="match status" value="1"/>
</dbReference>
<name>A0A1U7RL75_ALLSI</name>
<evidence type="ECO:0000256" key="8">
    <source>
        <dbReference type="ARBA" id="ARBA00022702"/>
    </source>
</evidence>
<dbReference type="GO" id="GO:0005179">
    <property type="term" value="F:hormone activity"/>
    <property type="evidence" value="ECO:0007669"/>
    <property type="project" value="UniProtKB-KW"/>
</dbReference>
<dbReference type="GeneID" id="102379425"/>
<comment type="subcellular location">
    <subcellularLocation>
        <location evidence="1">Secreted</location>
    </subcellularLocation>
</comment>
<dbReference type="GO" id="GO:0006590">
    <property type="term" value="P:thyroid hormone generation"/>
    <property type="evidence" value="ECO:0007669"/>
    <property type="project" value="TreeGrafter"/>
</dbReference>
<feature type="disulfide bond" evidence="15">
    <location>
        <begin position="175"/>
        <end position="194"/>
    </location>
</feature>
<feature type="domain" description="Thyroglobulin type-1" evidence="17">
    <location>
        <begin position="104"/>
        <end position="171"/>
    </location>
</feature>
<dbReference type="InterPro" id="IPR011641">
    <property type="entry name" value="Tyr-kin_ephrin_A/B_rcpt-like"/>
</dbReference>
<feature type="domain" description="Thyroglobulin type-1" evidence="17">
    <location>
        <begin position="1025"/>
        <end position="1071"/>
    </location>
</feature>
<feature type="domain" description="Thyroglobulin type-1" evidence="17">
    <location>
        <begin position="601"/>
        <end position="654"/>
    </location>
</feature>
<dbReference type="InParanoid" id="A0A1U7RL75"/>
<keyword evidence="5" id="KW-0893">Thyroid hormones biosynthesis</keyword>
<keyword evidence="18" id="KW-1185">Reference proteome</keyword>
<dbReference type="eggNOG" id="KOG1214">
    <property type="taxonomic scope" value="Eukaryota"/>
</dbReference>
<feature type="domain" description="Thyroglobulin type-1" evidence="17">
    <location>
        <begin position="1072"/>
        <end position="1146"/>
    </location>
</feature>
<accession>A0A1U7RL75</accession>
<feature type="compositionally biased region" description="Polar residues" evidence="16">
    <location>
        <begin position="2736"/>
        <end position="2766"/>
    </location>
</feature>
<dbReference type="SMART" id="SM00211">
    <property type="entry name" value="TY"/>
    <property type="match status" value="10"/>
</dbReference>
<dbReference type="InterPro" id="IPR029058">
    <property type="entry name" value="AB_hydrolase_fold"/>
</dbReference>
<dbReference type="CDD" id="cd00191">
    <property type="entry name" value="TY"/>
    <property type="match status" value="7"/>
</dbReference>
<dbReference type="PANTHER" id="PTHR14093:SF19">
    <property type="entry name" value="THYROGLOBULIN"/>
    <property type="match status" value="1"/>
</dbReference>
<dbReference type="InterPro" id="IPR002018">
    <property type="entry name" value="CarbesteraseB"/>
</dbReference>
<evidence type="ECO:0000256" key="14">
    <source>
        <dbReference type="ARBA" id="ARBA00046595"/>
    </source>
</evidence>
<evidence type="ECO:0000256" key="16">
    <source>
        <dbReference type="SAM" id="MobiDB-lite"/>
    </source>
</evidence>
<reference evidence="19" key="1">
    <citation type="submission" date="2025-08" db="UniProtKB">
        <authorList>
            <consortium name="RefSeq"/>
        </authorList>
    </citation>
    <scope>IDENTIFICATION</scope>
</reference>
<evidence type="ECO:0000256" key="6">
    <source>
        <dbReference type="ARBA" id="ARBA00022641"/>
    </source>
</evidence>
<dbReference type="InterPro" id="IPR052001">
    <property type="entry name" value="MHC-II_Gamma/Thyroglobulin"/>
</dbReference>
<dbReference type="Gene3D" id="4.10.800.10">
    <property type="entry name" value="Thyroglobulin type-1"/>
    <property type="match status" value="10"/>
</dbReference>
<proteinExistence type="inferred from homology"/>
<feature type="domain" description="Thyroglobulin type-1" evidence="17">
    <location>
        <begin position="723"/>
        <end position="918"/>
    </location>
</feature>
<evidence type="ECO:0000256" key="13">
    <source>
        <dbReference type="ARBA" id="ARBA00023180"/>
    </source>
</evidence>
<dbReference type="CDD" id="cd00185">
    <property type="entry name" value="TNFRSF"/>
    <property type="match status" value="1"/>
</dbReference>
<dbReference type="Proteomes" id="UP000189705">
    <property type="component" value="Unplaced"/>
</dbReference>
<dbReference type="KEGG" id="asn:102379425"/>
<dbReference type="InterPro" id="IPR019819">
    <property type="entry name" value="Carboxylesterase_B_CS"/>
</dbReference>
<keyword evidence="11" id="KW-0795">Thyroid hormone</keyword>
<evidence type="ECO:0000313" key="18">
    <source>
        <dbReference type="Proteomes" id="UP000189705"/>
    </source>
</evidence>
<feature type="disulfide bond" evidence="15">
    <location>
        <begin position="634"/>
        <end position="654"/>
    </location>
</feature>
<dbReference type="SMART" id="SM01411">
    <property type="entry name" value="Ephrin_rec_like"/>
    <property type="match status" value="1"/>
</dbReference>
<evidence type="ECO:0000256" key="7">
    <source>
        <dbReference type="ARBA" id="ARBA00022653"/>
    </source>
</evidence>
<evidence type="ECO:0000256" key="4">
    <source>
        <dbReference type="ARBA" id="ARBA00022525"/>
    </source>
</evidence>
<dbReference type="STRING" id="38654.A0A1U7RL75"/>
<keyword evidence="8" id="KW-0372">Hormone</keyword>
<dbReference type="GO" id="GO:0042446">
    <property type="term" value="P:hormone biosynthetic process"/>
    <property type="evidence" value="ECO:0007669"/>
    <property type="project" value="UniProtKB-KW"/>
</dbReference>
<dbReference type="PROSITE" id="PS51162">
    <property type="entry name" value="THYROGLOBULIN_1_2"/>
    <property type="match status" value="11"/>
</dbReference>
<feature type="disulfide bond" evidence="15">
    <location>
        <begin position="349"/>
        <end position="369"/>
    </location>
</feature>
<dbReference type="FunFam" id="4.10.800.10:FF:000013">
    <property type="entry name" value="Thyroglobulin"/>
    <property type="match status" value="1"/>
</dbReference>
<dbReference type="Pfam" id="PF07699">
    <property type="entry name" value="Ephrin_rec_like"/>
    <property type="match status" value="1"/>
</dbReference>
<evidence type="ECO:0000256" key="15">
    <source>
        <dbReference type="PROSITE-ProRule" id="PRU00500"/>
    </source>
</evidence>
<dbReference type="PANTHER" id="PTHR14093">
    <property type="entry name" value="HLA CLASS II GAMMA CHAIN"/>
    <property type="match status" value="1"/>
</dbReference>
<dbReference type="PROSITE" id="PS00484">
    <property type="entry name" value="THYROGLOBULIN_1_1"/>
    <property type="match status" value="6"/>
</dbReference>
<feature type="disulfide bond" evidence="15">
    <location>
        <begin position="83"/>
        <end position="103"/>
    </location>
</feature>
<organism evidence="18 19">
    <name type="scientific">Alligator sinensis</name>
    <name type="common">Chinese alligator</name>
    <dbReference type="NCBI Taxonomy" id="38654"/>
    <lineage>
        <taxon>Eukaryota</taxon>
        <taxon>Metazoa</taxon>
        <taxon>Chordata</taxon>
        <taxon>Craniata</taxon>
        <taxon>Vertebrata</taxon>
        <taxon>Euteleostomi</taxon>
        <taxon>Archelosauria</taxon>
        <taxon>Archosauria</taxon>
        <taxon>Crocodylia</taxon>
        <taxon>Alligatoridae</taxon>
        <taxon>Alligatorinae</taxon>
        <taxon>Alligator</taxon>
    </lineage>
</organism>
<feature type="region of interest" description="Disordered" evidence="16">
    <location>
        <begin position="2734"/>
        <end position="2775"/>
    </location>
</feature>
<dbReference type="OrthoDB" id="6409105at2759"/>
<dbReference type="Pfam" id="PF00135">
    <property type="entry name" value="COesterase"/>
    <property type="match status" value="1"/>
</dbReference>
<feature type="disulfide bond" evidence="15">
    <location>
        <begin position="1191"/>
        <end position="1211"/>
    </location>
</feature>
<comment type="caution">
    <text evidence="15">Lacks conserved residue(s) required for the propagation of feature annotation.</text>
</comment>
<dbReference type="InterPro" id="IPR009030">
    <property type="entry name" value="Growth_fac_rcpt_cys_sf"/>
</dbReference>
<keyword evidence="9" id="KW-0732">Signal</keyword>
<feature type="domain" description="Thyroglobulin type-1" evidence="17">
    <location>
        <begin position="1147"/>
        <end position="1211"/>
    </location>
</feature>
<feature type="domain" description="Thyroglobulin type-1" evidence="17">
    <location>
        <begin position="42"/>
        <end position="103"/>
    </location>
</feature>
<dbReference type="RefSeq" id="XP_006022057.1">
    <property type="nucleotide sequence ID" value="XM_006021995.3"/>
</dbReference>
<keyword evidence="7" id="KW-0405">Iodination</keyword>
<dbReference type="Pfam" id="PF00086">
    <property type="entry name" value="Thyroglobulin_1"/>
    <property type="match status" value="9"/>
</dbReference>
<dbReference type="InterPro" id="IPR036857">
    <property type="entry name" value="Thyroglobulin_1_sf"/>
</dbReference>
<feature type="disulfide bond" evidence="15">
    <location>
        <begin position="1182"/>
        <end position="1189"/>
    </location>
</feature>
<comment type="similarity">
    <text evidence="2">Belongs to the type-B carboxylesterase/lipase family.</text>
</comment>
<keyword evidence="12 15" id="KW-1015">Disulfide bond</keyword>
<evidence type="ECO:0000256" key="9">
    <source>
        <dbReference type="ARBA" id="ARBA00022729"/>
    </source>
</evidence>
<evidence type="ECO:0000256" key="12">
    <source>
        <dbReference type="ARBA" id="ARBA00023157"/>
    </source>
</evidence>
<keyword evidence="13" id="KW-0325">Glycoprotein</keyword>
<evidence type="ECO:0000313" key="19">
    <source>
        <dbReference type="RefSeq" id="XP_006022057.1"/>
    </source>
</evidence>
<comment type="subunit">
    <text evidence="14">Monomer. Homodimer (via ChEL region); occurs in the endoplasmic reticulum and is required for export to the Golgi apparatus. Homooligomer; disulfide-linked; stored in this form in the thyroid follicle lumen.</text>
</comment>
<feature type="disulfide bond" evidence="15">
    <location>
        <begin position="74"/>
        <end position="81"/>
    </location>
</feature>
<feature type="domain" description="Thyroglobulin type-1" evidence="17">
    <location>
        <begin position="655"/>
        <end position="722"/>
    </location>
</feature>
<gene>
    <name evidence="19" type="primary">TG</name>
</gene>
<dbReference type="CTD" id="7038"/>
<evidence type="ECO:0000256" key="1">
    <source>
        <dbReference type="ARBA" id="ARBA00004613"/>
    </source>
</evidence>
<feature type="disulfide bond" evidence="15">
    <location>
        <begin position="1040"/>
        <end position="1047"/>
    </location>
</feature>
<feature type="domain" description="Thyroglobulin type-1" evidence="17">
    <location>
        <begin position="309"/>
        <end position="369"/>
    </location>
</feature>
<dbReference type="SUPFAM" id="SSF53474">
    <property type="entry name" value="alpha/beta-Hydrolases"/>
    <property type="match status" value="1"/>
</dbReference>
<dbReference type="InterPro" id="IPR000716">
    <property type="entry name" value="Thyroglobulin_1"/>
</dbReference>
<dbReference type="PROSITE" id="PS00941">
    <property type="entry name" value="CARBOXYLESTERASE_B_2"/>
    <property type="match status" value="1"/>
</dbReference>
<sequence>MNLGLHHVDHWLGESRFTAQQRNCNDLSTWLHTEYQAESQPLRPCELRREKAFLEGEDHVPQCSEDGQFRTVQCSKNDLSCWCVDDKGAEVPGSKQSGVPISCLSFCQLQKQQVLVSRYINSSTISYIPQCLDSGEFAPVQCDVGLGQCWCVDSEGMEIYGTRQTGKPTQCPGSCEIRDRRILHGVGDRSPPQCSADGEFLPVQCKFVNMTNMMVFDLVHSYNRFPEAFQTFSSFRSMFPGVSGYCYCADSLGRELAETGLELLLEEVYDTIFSALEPALTFAETTMYRILQRRFLGVQLAALGRFRCPSKCEVERSTAVRFGHTYKPSCDDHGDYNPLQCQQDGQCWCVGNKGQEFQGTRRQGQLPVCGEEQTCISERRQALSKLFYGPVGHFSQHSLFNTQEMKAEEIGRFSKSCPPSFKELFVDSGLLSPLTERPGLNQLLELESVLSEAVRGMFPSRELAQVALQFTSNPKRFQENLFGGKFLKNLIQFNFTGALGTRGKFNIGQFSQQGGMDSGESVAKLAEEPSLETSEESFITSKPLVDSFGRTVSLQDNQNAMKFLASVLELPEFFTFLQHVIFVPEDISEDLGEVVRIVLRSKDCTEESSNLFVPTCTKEGRYEEIQCYAAECWCVDSQGREVPGSRVQGKRPRCASTCEKQRSRLQSLKQSQPAGSDPFIPTCTEEGDFLPVQCHGPDCFCVDLDGRTIPGTKRKAGKPMQCPSPCQLTAGQVFLETVQLLLSDTSALSQISRVYIPQCSTDGNWRPVQCSGPPEQAFEWYQRWISENNEGKTLPVTDLFNILTEYKETSSQRFAAFVKNLYEAGHQNIFPAFTKYPSFNALPVEVLDGSITIESENILLDPYTFWQLLQGQLNYYPGSYTDFSALLGHFELRNCWCVDDKGEELQGTKTEVNKVPACPGACESMKKEAMQLIDEAEQLIVASNGSHFPFGESFLMAKGIQLMDHDLLHFTQSFQSGTMFSEKILTGSDYAVRLAAQSTLHFYWRNRFISRSSAGEAMLLGFHPYVPQCDGLGNWEPVQCYESTGHCWCVDERGRYVTGSLRARSAQLPTCQTSCQRSRANALISSWKQSGAPCNTAPADLFIPSCLETGEYTLLQKLDSDAQCVDPMSGDVLQRSSQDSDGNPQCPALCSMLKPKMSSREIGKGYIPQCEGNNGSFSPVQCSQDEESCWCVFESGEEVPGSRVSGERPACESPQCILPFSVSHVVNGVIFCETISGQNQNSQQCQLVCRRGFQSVFSSKTFLCDVESRRWISDPPLSQTCQKLQLFQTVQAQTQFQLLLPSGKACSSDYSGLLQAFQIFILDELKARGFCHIQVNAFGNSRPVSLCDDSTVLVSCLTADRLGVNITWKAQLEDIPAASLPDLHDIENTIVGDNLIGRFVKLIKSGRFLLHLDSKQFPAATSISFLRDEDFDLSPSVQLGCRSGFQRSSSPGTAVSNSQGCVVCPPGTYFQNGKCTPCPHGSYQSQTGSLSCIKCPSGKTTVSTGAFTADHCITDCQQNRQSLQCDEEGQYRPSQQDPITKKSFCVDNLGTRLGWTETDDLLTDSQCLVLRKFERVPTSKIIYSMEDAEVFRSKTVQGDLQSPFWQCISDCVKEESCGFVTVSTTGSKVLCELYRAVETNFNCTTSGLMQGALGNSAASSIAHLSCLLKIRNQEKDEVAIYLKKGQEFTTSGLKTFEMTDFQNVFSGIYSSMVLSAASTSLTDVHLLCRQACSQDPCCDGFILSQITLHGGTILCGLMSYPDVLICNTNDWSQTSIPGTDGICKGVNYDEKDKKFSFSLGGQMFTGTCELPEGPEGFFTSFQQVYLWRGSNMITRRPSSACGAAVLQTQTGLMLSESAGELFSVMDNNLIQIDQSRSLPAQEYWLFKHKFSLKQATRWCLTRCTQEGAFCQLVDLQNTTGTYFVCTLYPEAQVCDNSVNKIPDSCQIILPREPQVVHYKRVTLGATVKNFYTRLPFRKVTGIAVRNKIDLSGKAISDGFFECERWCDADPCCMGFGLLNGLQSTGGKVLCLTLNGLGIQTCAEETRSAWQVSDCSSSDAESNTYPFGWYQKPANLKRAIPSVCPPVLLPLRLESVSLDMWHLLDTSSVLVDSSLVNFDVVQVSRDNSGNFTAARDICLSACSKSQSCIVVTLEIQLSTIRCIFYPDTKICTHGLQGHSCRILLKEPATYIYRRQDLFLPISEPGVTSVNIPSQGLLIGRSRAIRIGAEWRSVSRFLGIPYAAPPVAENRFRPPVPFTWLESWNATMARAACWQPGDGAVQASIVSEDCLYLDVFVPADTVRNTSVLLFFHNGGSDGTEKGNAAIDGSYLAAVSDVVVVIASYRVGVFGFLSTGSQVATGNWGLLDQVAALRWVKKNIASFGGDPRQISIAADRSGADVTSIHLLAKSVDSNLFERAVLMGGSAFSPMSVISKKTAQEQVRVLANELGCPSSSSKETITCLRQLPAGALNDAQTKLLAISGPFQYWGPVVDGIYLQEPLAAALQRTRLKKVDLLIGSAQQDGLISRAKAIKKFEERKGRVSSKTAFYQALQNSLGGEDSNSFIEDAATWYYSLRHSTEDYATFSRALENATRDRFINCPIISMASYWADNSRGNVFMYHVPESSSESSLELLPDVQYGFGLPFYPQYEGQFTLEEKSLSLKIMEYIANFVKSGDPNYPRSFSSKLTRSVSIWPMFLPHANGDNYKEFTVSLPNRKGLKKAECSFWSDYIETLKESTGKTANGQQSTESSLGQESSVRVNSQDTPSQSGEDKVAYSK</sequence>
<dbReference type="FunFam" id="3.40.50.1820:FF:000127">
    <property type="entry name" value="Thyroglobulin"/>
    <property type="match status" value="1"/>
</dbReference>
<dbReference type="Gene3D" id="2.10.50.10">
    <property type="entry name" value="Tumor Necrosis Factor Receptor, subunit A, domain 2"/>
    <property type="match status" value="1"/>
</dbReference>
<feature type="disulfide bond" evidence="15">
    <location>
        <begin position="151"/>
        <end position="171"/>
    </location>
</feature>
<evidence type="ECO:0000259" key="17">
    <source>
        <dbReference type="PROSITE" id="PS51162"/>
    </source>
</evidence>